<dbReference type="InterPro" id="IPR021432">
    <property type="entry name" value="DUF3081"/>
</dbReference>
<comment type="caution">
    <text evidence="1">The sequence shown here is derived from an EMBL/GenBank/DDBJ whole genome shotgun (WGS) entry which is preliminary data.</text>
</comment>
<evidence type="ECO:0000313" key="2">
    <source>
        <dbReference type="Proteomes" id="UP001597264"/>
    </source>
</evidence>
<proteinExistence type="predicted"/>
<accession>A0ABW3UEC9</accession>
<keyword evidence="2" id="KW-1185">Reference proteome</keyword>
<reference evidence="2" key="1">
    <citation type="journal article" date="2019" name="Int. J. Syst. Evol. Microbiol.">
        <title>The Global Catalogue of Microorganisms (GCM) 10K type strain sequencing project: providing services to taxonomists for standard genome sequencing and annotation.</title>
        <authorList>
            <consortium name="The Broad Institute Genomics Platform"/>
            <consortium name="The Broad Institute Genome Sequencing Center for Infectious Disease"/>
            <person name="Wu L."/>
            <person name="Ma J."/>
        </authorList>
    </citation>
    <scope>NUCLEOTIDE SEQUENCE [LARGE SCALE GENOMIC DNA]</scope>
    <source>
        <strain evidence="2">CCUG 54356</strain>
    </source>
</reference>
<dbReference type="EMBL" id="JBHTLR010000019">
    <property type="protein sequence ID" value="MFD1217840.1"/>
    <property type="molecule type" value="Genomic_DNA"/>
</dbReference>
<sequence length="89" mass="10507">MDLEHRVDIKQALRVFEIITRKGEKTEEGWRYRGLTASTDFDGYTVFLRTASVELTIFFHNKFTVDCRNAMELEEFIGLLEKVERSDSR</sequence>
<protein>
    <submittedName>
        <fullName evidence="1">DUF3081 family protein</fullName>
    </submittedName>
</protein>
<organism evidence="1 2">
    <name type="scientific">Microbulbifer celer</name>
    <dbReference type="NCBI Taxonomy" id="435905"/>
    <lineage>
        <taxon>Bacteria</taxon>
        <taxon>Pseudomonadati</taxon>
        <taxon>Pseudomonadota</taxon>
        <taxon>Gammaproteobacteria</taxon>
        <taxon>Cellvibrionales</taxon>
        <taxon>Microbulbiferaceae</taxon>
        <taxon>Microbulbifer</taxon>
    </lineage>
</organism>
<dbReference type="RefSeq" id="WP_230438954.1">
    <property type="nucleotide sequence ID" value="NZ_CP087715.1"/>
</dbReference>
<evidence type="ECO:0000313" key="1">
    <source>
        <dbReference type="EMBL" id="MFD1217840.1"/>
    </source>
</evidence>
<dbReference type="Proteomes" id="UP001597264">
    <property type="component" value="Unassembled WGS sequence"/>
</dbReference>
<name>A0ABW3UEC9_9GAMM</name>
<dbReference type="Pfam" id="PF11280">
    <property type="entry name" value="DUF3081"/>
    <property type="match status" value="1"/>
</dbReference>
<gene>
    <name evidence="1" type="ORF">ACFQ2X_14630</name>
</gene>